<evidence type="ECO:0000256" key="2">
    <source>
        <dbReference type="ARBA" id="ARBA00022723"/>
    </source>
</evidence>
<dbReference type="PANTHER" id="PTHR10032">
    <property type="entry name" value="ZINC FINGER PROTEIN WITH KRAB AND SCAN DOMAINS"/>
    <property type="match status" value="1"/>
</dbReference>
<dbReference type="Pfam" id="PF00096">
    <property type="entry name" value="zf-C2H2"/>
    <property type="match status" value="3"/>
</dbReference>
<evidence type="ECO:0000256" key="7">
    <source>
        <dbReference type="PROSITE-ProRule" id="PRU00042"/>
    </source>
</evidence>
<evidence type="ECO:0000313" key="9">
    <source>
        <dbReference type="EMBL" id="KGB38417.1"/>
    </source>
</evidence>
<feature type="domain" description="C2H2-type" evidence="8">
    <location>
        <begin position="77"/>
        <end position="100"/>
    </location>
</feature>
<keyword evidence="4 7" id="KW-0863">Zinc-finger</keyword>
<dbReference type="PANTHER" id="PTHR10032:SF271">
    <property type="entry name" value="RH12261P-RELATED"/>
    <property type="match status" value="1"/>
</dbReference>
<dbReference type="AlphaFoldDB" id="A0A094ZVU1"/>
<organism evidence="9">
    <name type="scientific">Schistosoma haematobium</name>
    <name type="common">Blood fluke</name>
    <dbReference type="NCBI Taxonomy" id="6185"/>
    <lineage>
        <taxon>Eukaryota</taxon>
        <taxon>Metazoa</taxon>
        <taxon>Spiralia</taxon>
        <taxon>Lophotrochozoa</taxon>
        <taxon>Platyhelminthes</taxon>
        <taxon>Trematoda</taxon>
        <taxon>Digenea</taxon>
        <taxon>Strigeidida</taxon>
        <taxon>Schistosomatoidea</taxon>
        <taxon>Schistosomatidae</taxon>
        <taxon>Schistosoma</taxon>
    </lineage>
</organism>
<reference evidence="9" key="1">
    <citation type="journal article" date="2012" name="Nat. Genet.">
        <title>Whole-genome sequence of Schistosoma haematobium.</title>
        <authorList>
            <person name="Young N.D."/>
            <person name="Jex A.R."/>
            <person name="Li B."/>
            <person name="Liu S."/>
            <person name="Yang L."/>
            <person name="Xiong Z."/>
            <person name="Li Y."/>
            <person name="Cantacessi C."/>
            <person name="Hall R.S."/>
            <person name="Xu X."/>
            <person name="Chen F."/>
            <person name="Wu X."/>
            <person name="Zerlotini A."/>
            <person name="Oliveira G."/>
            <person name="Hofmann A."/>
            <person name="Zhang G."/>
            <person name="Fang X."/>
            <person name="Kang Y."/>
            <person name="Campbell B.E."/>
            <person name="Loukas A."/>
            <person name="Ranganathan S."/>
            <person name="Rollinson D."/>
            <person name="Rinaldi G."/>
            <person name="Brindley P.J."/>
            <person name="Yang H."/>
            <person name="Wang J."/>
            <person name="Wang J."/>
            <person name="Gasser R.B."/>
        </authorList>
    </citation>
    <scope>NUCLEOTIDE SEQUENCE [LARGE SCALE GENOMIC DNA]</scope>
</reference>
<proteinExistence type="predicted"/>
<dbReference type="GO" id="GO:0005634">
    <property type="term" value="C:nucleus"/>
    <property type="evidence" value="ECO:0007669"/>
    <property type="project" value="UniProtKB-SubCell"/>
</dbReference>
<keyword evidence="6" id="KW-0539">Nucleus</keyword>
<dbReference type="GO" id="GO:0008270">
    <property type="term" value="F:zinc ion binding"/>
    <property type="evidence" value="ECO:0007669"/>
    <property type="project" value="UniProtKB-KW"/>
</dbReference>
<accession>A0A094ZVU1</accession>
<protein>
    <submittedName>
        <fullName evidence="9">Protein ovo</fullName>
    </submittedName>
</protein>
<dbReference type="InterPro" id="IPR027756">
    <property type="entry name" value="Ovo-like"/>
</dbReference>
<evidence type="ECO:0000256" key="3">
    <source>
        <dbReference type="ARBA" id="ARBA00022737"/>
    </source>
</evidence>
<evidence type="ECO:0000256" key="1">
    <source>
        <dbReference type="ARBA" id="ARBA00004123"/>
    </source>
</evidence>
<dbReference type="EMBL" id="KL251017">
    <property type="protein sequence ID" value="KGB38417.1"/>
    <property type="molecule type" value="Genomic_DNA"/>
</dbReference>
<feature type="domain" description="C2H2-type" evidence="8">
    <location>
        <begin position="116"/>
        <end position="144"/>
    </location>
</feature>
<evidence type="ECO:0000256" key="6">
    <source>
        <dbReference type="ARBA" id="ARBA00023242"/>
    </source>
</evidence>
<evidence type="ECO:0000256" key="4">
    <source>
        <dbReference type="ARBA" id="ARBA00022771"/>
    </source>
</evidence>
<evidence type="ECO:0000256" key="5">
    <source>
        <dbReference type="ARBA" id="ARBA00022833"/>
    </source>
</evidence>
<feature type="domain" description="C2H2-type" evidence="8">
    <location>
        <begin position="21"/>
        <end position="48"/>
    </location>
</feature>
<sequence>MRECHLANTMKGASQVGPNEYVCKACGKRFQLLRLLTRHIKCHSQLHRYLCKFCFKGFNDTFDLKRHTRTHTGVRPYRCSDCSKAFTQRCSLEAHGRKVHGRPLQYAFKERRDKLYVCEECGFSTTDAENLRQHTQTVHVTIKSSIGDMLTTNTSSSLLQLFPN</sequence>
<comment type="subcellular location">
    <subcellularLocation>
        <location evidence="1">Nucleus</location>
    </subcellularLocation>
</comment>
<dbReference type="SMART" id="SM00355">
    <property type="entry name" value="ZnF_C2H2"/>
    <property type="match status" value="4"/>
</dbReference>
<dbReference type="PROSITE" id="PS50157">
    <property type="entry name" value="ZINC_FINGER_C2H2_2"/>
    <property type="match status" value="4"/>
</dbReference>
<dbReference type="Gene3D" id="3.30.160.60">
    <property type="entry name" value="Classic Zinc Finger"/>
    <property type="match status" value="4"/>
</dbReference>
<keyword evidence="3" id="KW-0677">Repeat</keyword>
<name>A0A094ZVU1_SCHHA</name>
<evidence type="ECO:0000259" key="8">
    <source>
        <dbReference type="PROSITE" id="PS50157"/>
    </source>
</evidence>
<dbReference type="GO" id="GO:0000981">
    <property type="term" value="F:DNA-binding transcription factor activity, RNA polymerase II-specific"/>
    <property type="evidence" value="ECO:0007669"/>
    <property type="project" value="TreeGrafter"/>
</dbReference>
<dbReference type="SUPFAM" id="SSF57667">
    <property type="entry name" value="beta-beta-alpha zinc fingers"/>
    <property type="match status" value="3"/>
</dbReference>
<dbReference type="PROSITE" id="PS00028">
    <property type="entry name" value="ZINC_FINGER_C2H2_1"/>
    <property type="match status" value="2"/>
</dbReference>
<dbReference type="GO" id="GO:0009913">
    <property type="term" value="P:epidermal cell differentiation"/>
    <property type="evidence" value="ECO:0007669"/>
    <property type="project" value="TreeGrafter"/>
</dbReference>
<dbReference type="FunFam" id="3.30.160.60:FF:000452">
    <property type="entry name" value="Transcription factor Ovo-like 2"/>
    <property type="match status" value="1"/>
</dbReference>
<keyword evidence="5" id="KW-0862">Zinc</keyword>
<dbReference type="InterPro" id="IPR013087">
    <property type="entry name" value="Znf_C2H2_type"/>
</dbReference>
<dbReference type="InterPro" id="IPR036236">
    <property type="entry name" value="Znf_C2H2_sf"/>
</dbReference>
<feature type="domain" description="C2H2-type" evidence="8">
    <location>
        <begin position="49"/>
        <end position="76"/>
    </location>
</feature>
<dbReference type="GO" id="GO:0000978">
    <property type="term" value="F:RNA polymerase II cis-regulatory region sequence-specific DNA binding"/>
    <property type="evidence" value="ECO:0007669"/>
    <property type="project" value="TreeGrafter"/>
</dbReference>
<keyword evidence="2" id="KW-0479">Metal-binding</keyword>
<gene>
    <name evidence="9" type="ORF">MS3_06802</name>
</gene>